<dbReference type="Proteomes" id="UP000295334">
    <property type="component" value="Unassembled WGS sequence"/>
</dbReference>
<keyword evidence="2" id="KW-1185">Reference proteome</keyword>
<comment type="caution">
    <text evidence="1">The sequence shown here is derived from an EMBL/GenBank/DDBJ whole genome shotgun (WGS) entry which is preliminary data.</text>
</comment>
<dbReference type="OrthoDB" id="1150508at2"/>
<dbReference type="Pfam" id="PF19775">
    <property type="entry name" value="DUF6261"/>
    <property type="match status" value="1"/>
</dbReference>
<dbReference type="RefSeq" id="WP_131447536.1">
    <property type="nucleotide sequence ID" value="NZ_SJZI01000008.1"/>
</dbReference>
<gene>
    <name evidence="1" type="ORF">EPD60_05160</name>
</gene>
<dbReference type="InterPro" id="IPR046228">
    <property type="entry name" value="DUF6261"/>
</dbReference>
<reference evidence="1 2" key="1">
    <citation type="submission" date="2019-03" db="EMBL/GenBank/DDBJ databases">
        <authorList>
            <person name="Kim M.K.M."/>
        </authorList>
    </citation>
    <scope>NUCLEOTIDE SEQUENCE [LARGE SCALE GENOMIC DNA]</scope>
    <source>
        <strain evidence="1 2">17J68-12</strain>
    </source>
</reference>
<name>A0A4R1BJV5_9BACT</name>
<evidence type="ECO:0000313" key="1">
    <source>
        <dbReference type="EMBL" id="TCJ17584.1"/>
    </source>
</evidence>
<dbReference type="EMBL" id="SJZI01000008">
    <property type="protein sequence ID" value="TCJ17584.1"/>
    <property type="molecule type" value="Genomic_DNA"/>
</dbReference>
<organism evidence="1 2">
    <name type="scientific">Flaviaesturariibacter flavus</name>
    <dbReference type="NCBI Taxonomy" id="2502780"/>
    <lineage>
        <taxon>Bacteria</taxon>
        <taxon>Pseudomonadati</taxon>
        <taxon>Bacteroidota</taxon>
        <taxon>Chitinophagia</taxon>
        <taxon>Chitinophagales</taxon>
        <taxon>Chitinophagaceae</taxon>
        <taxon>Flaviaestuariibacter</taxon>
    </lineage>
</organism>
<proteinExistence type="predicted"/>
<dbReference type="AlphaFoldDB" id="A0A4R1BJV5"/>
<evidence type="ECO:0000313" key="2">
    <source>
        <dbReference type="Proteomes" id="UP000295334"/>
    </source>
</evidence>
<accession>A0A4R1BJV5</accession>
<protein>
    <submittedName>
        <fullName evidence="1">Uncharacterized protein</fullName>
    </submittedName>
</protein>
<sequence>MFRKSYIAVWPNATVLGFFEGAAILVQQGTGTVNPVPPPFAAAQAAYEARVDELGALFKSNGASPLTGQLRSVDGRRDGLYTGMSLLVRAYAYHPDAEVAGAATLIEGSMKLYGPNLTQQPYMSQTVAVANLLKDWRDKRELAGALSALPGIEAYRAPLEAANNEFHDLYLKRVSEQASAPDFKTADKQDEVVIAYEALLRKIGGLIELSADPAPWAALQRRLDALWEQYANAEAIRQGRAKAGEVQAAAS</sequence>